<dbReference type="RefSeq" id="YP_009841411.1">
    <property type="nucleotide sequence ID" value="NC_048731.1"/>
</dbReference>
<accession>A0A6C1FIT2</accession>
<reference evidence="1" key="1">
    <citation type="submission" date="2018-08" db="EMBL/GenBank/DDBJ databases">
        <title>Complete genome of a polyvalent bacteriophage fp01.</title>
        <authorList>
            <person name="Vasquez J.I."/>
            <person name="Robeson J."/>
            <person name="Santander J."/>
        </authorList>
    </citation>
    <scope>NUCLEOTIDE SEQUENCE [LARGE SCALE GENOMIC DNA]</scope>
</reference>
<proteinExistence type="predicted"/>
<evidence type="ECO:0000313" key="2">
    <source>
        <dbReference type="Proteomes" id="UP000262784"/>
    </source>
</evidence>
<organism evidence="1 2">
    <name type="scientific">Escherichia phage fp01</name>
    <dbReference type="NCBI Taxonomy" id="2315695"/>
    <lineage>
        <taxon>Viruses</taxon>
        <taxon>Duplodnaviria</taxon>
        <taxon>Heunggongvirae</taxon>
        <taxon>Uroviricota</taxon>
        <taxon>Caudoviricetes</taxon>
        <taxon>Demerecviridae</taxon>
        <taxon>Markadamsvirinae</taxon>
        <taxon>Tequintavirus</taxon>
        <taxon>Tequintavirus fp01</taxon>
    </lineage>
</organism>
<dbReference type="KEGG" id="vg:55611683"/>
<name>A0A6C1FIT2_9CAUD</name>
<dbReference type="GeneID" id="55611683"/>
<protein>
    <submittedName>
        <fullName evidence="1">Uncharacterized protein</fullName>
    </submittedName>
</protein>
<dbReference type="Proteomes" id="UP000262784">
    <property type="component" value="Segment"/>
</dbReference>
<sequence length="44" mass="5150">MSRLKKNFRRYSRIVKFFLHIGVVFQAIHKVGNADMRDVTNGAQ</sequence>
<keyword evidence="2" id="KW-1185">Reference proteome</keyword>
<evidence type="ECO:0000313" key="1">
    <source>
        <dbReference type="EMBL" id="QIE02325.1"/>
    </source>
</evidence>
<dbReference type="EMBL" id="MH745368">
    <property type="protein sequence ID" value="QIE02325.1"/>
    <property type="molecule type" value="Genomic_DNA"/>
</dbReference>